<dbReference type="GO" id="GO:0005737">
    <property type="term" value="C:cytoplasm"/>
    <property type="evidence" value="ECO:0007669"/>
    <property type="project" value="TreeGrafter"/>
</dbReference>
<feature type="compositionally biased region" description="Polar residues" evidence="11">
    <location>
        <begin position="127"/>
        <end position="147"/>
    </location>
</feature>
<evidence type="ECO:0000256" key="6">
    <source>
        <dbReference type="ARBA" id="ARBA00023010"/>
    </source>
</evidence>
<feature type="compositionally biased region" description="Pro residues" evidence="11">
    <location>
        <begin position="92"/>
        <end position="102"/>
    </location>
</feature>
<dbReference type="GO" id="GO:0005543">
    <property type="term" value="F:phospholipid binding"/>
    <property type="evidence" value="ECO:0007669"/>
    <property type="project" value="TreeGrafter"/>
</dbReference>
<evidence type="ECO:0000256" key="1">
    <source>
        <dbReference type="ARBA" id="ARBA00004567"/>
    </source>
</evidence>
<dbReference type="InterPro" id="IPR038506">
    <property type="entry name" value="GLE1-like_sf"/>
</dbReference>
<dbReference type="GO" id="GO:0000822">
    <property type="term" value="F:inositol hexakisphosphate binding"/>
    <property type="evidence" value="ECO:0007669"/>
    <property type="project" value="TreeGrafter"/>
</dbReference>
<evidence type="ECO:0000256" key="4">
    <source>
        <dbReference type="ARBA" id="ARBA00022816"/>
    </source>
</evidence>
<evidence type="ECO:0000256" key="10">
    <source>
        <dbReference type="ARBA" id="ARBA00029983"/>
    </source>
</evidence>
<dbReference type="Gene3D" id="1.25.40.510">
    <property type="entry name" value="GLE1-like"/>
    <property type="match status" value="1"/>
</dbReference>
<organism evidence="12 13">
    <name type="scientific">Ophiocordyceps camponoti-rufipedis</name>
    <dbReference type="NCBI Taxonomy" id="2004952"/>
    <lineage>
        <taxon>Eukaryota</taxon>
        <taxon>Fungi</taxon>
        <taxon>Dikarya</taxon>
        <taxon>Ascomycota</taxon>
        <taxon>Pezizomycotina</taxon>
        <taxon>Sordariomycetes</taxon>
        <taxon>Hypocreomycetidae</taxon>
        <taxon>Hypocreales</taxon>
        <taxon>Ophiocordycipitaceae</taxon>
        <taxon>Ophiocordyceps</taxon>
    </lineage>
</organism>
<evidence type="ECO:0000256" key="11">
    <source>
        <dbReference type="SAM" id="MobiDB-lite"/>
    </source>
</evidence>
<reference evidence="12 13" key="1">
    <citation type="submission" date="2017-06" db="EMBL/GenBank/DDBJ databases">
        <title>Ant-infecting Ophiocordyceps genomes reveal a high diversity of potential behavioral manipulation genes and a possible major role for enterotoxins.</title>
        <authorList>
            <person name="De Bekker C."/>
            <person name="Evans H.C."/>
            <person name="Brachmann A."/>
            <person name="Hughes D.P."/>
        </authorList>
    </citation>
    <scope>NUCLEOTIDE SEQUENCE [LARGE SCALE GENOMIC DNA]</scope>
    <source>
        <strain evidence="12 13">Map16</strain>
    </source>
</reference>
<dbReference type="PANTHER" id="PTHR12960:SF0">
    <property type="entry name" value="MRNA EXPORT FACTOR GLE1"/>
    <property type="match status" value="1"/>
</dbReference>
<feature type="region of interest" description="Disordered" evidence="11">
    <location>
        <begin position="1"/>
        <end position="36"/>
    </location>
</feature>
<accession>A0A2C5ZCF5</accession>
<dbReference type="GO" id="GO:0031369">
    <property type="term" value="F:translation initiation factor binding"/>
    <property type="evidence" value="ECO:0007669"/>
    <property type="project" value="TreeGrafter"/>
</dbReference>
<feature type="compositionally biased region" description="Basic and acidic residues" evidence="11">
    <location>
        <begin position="113"/>
        <end position="123"/>
    </location>
</feature>
<dbReference type="OrthoDB" id="420884at2759"/>
<keyword evidence="5" id="KW-0653">Protein transport</keyword>
<dbReference type="GO" id="GO:0016973">
    <property type="term" value="P:poly(A)+ mRNA export from nucleus"/>
    <property type="evidence" value="ECO:0007669"/>
    <property type="project" value="InterPro"/>
</dbReference>
<keyword evidence="4" id="KW-0509">mRNA transport</keyword>
<evidence type="ECO:0000313" key="12">
    <source>
        <dbReference type="EMBL" id="PHH77412.1"/>
    </source>
</evidence>
<name>A0A2C5ZCF5_9HYPO</name>
<comment type="caution">
    <text evidence="12">The sequence shown here is derived from an EMBL/GenBank/DDBJ whole genome shotgun (WGS) entry which is preliminary data.</text>
</comment>
<protein>
    <recommendedName>
        <fullName evidence="9">mRNA export factor GLE1</fullName>
    </recommendedName>
    <alternativeName>
        <fullName evidence="10">Nucleoporin GLE1</fullName>
    </alternativeName>
</protein>
<feature type="region of interest" description="Disordered" evidence="11">
    <location>
        <begin position="84"/>
        <end position="154"/>
    </location>
</feature>
<dbReference type="GO" id="GO:0044614">
    <property type="term" value="C:nuclear pore cytoplasmic filaments"/>
    <property type="evidence" value="ECO:0007669"/>
    <property type="project" value="TreeGrafter"/>
</dbReference>
<proteinExistence type="inferred from homology"/>
<keyword evidence="3" id="KW-0813">Transport</keyword>
<feature type="compositionally biased region" description="Polar residues" evidence="11">
    <location>
        <begin position="8"/>
        <end position="22"/>
    </location>
</feature>
<evidence type="ECO:0000256" key="9">
    <source>
        <dbReference type="ARBA" id="ARBA00026227"/>
    </source>
</evidence>
<evidence type="ECO:0000256" key="3">
    <source>
        <dbReference type="ARBA" id="ARBA00022448"/>
    </source>
</evidence>
<comment type="similarity">
    <text evidence="2">Belongs to the GLE1 family.</text>
</comment>
<sequence>MTRPSPDRTPSSFLSVERNSASNHRDALEAAQAEHDRVREDALRVYELHELKEEHQRILDRERREQLRLKAEAEVAAEEKRLQELRAKSIPKPQPLPVPAPVQQPAATQEPAVEARRQEKTADNHVGATSSSVFGAPQKNGQQTKPESSSAVASAAQPVLANGAAPAIKPAAPVIKPEGTPLFKPAAIPAQPAKEKAPPSTPKATVDRLLQIHGELKVLRTDLMAQSKLAGSPLKGKLGALRREIRVAVGQLTTGKGANTLPTRKIVDLLQEAVEGKIAGPLVDVNRFVAEPRVSQDGSDDAKLPALFIYLINVCAKGIINQFINECGANPKAADPIGVFTAQLFSHKDFQWRGKSLIDILLAKFRVVCPVLFGLRGSDKTERGRLALGWKKDGPGWITEQSHNDRMAGLGAGFAAVSLRDFSKSSRQNPYPPKHYWMALAHIVNTPPSETSNTQCIVLRALIDGHEGRFLDFYGNAAVAALRLALIDFPTKAPENAPAAGSLRALTEVLRSEKGLVLS</sequence>
<dbReference type="AlphaFoldDB" id="A0A2C5ZCF5"/>
<keyword evidence="13" id="KW-1185">Reference proteome</keyword>
<dbReference type="EMBL" id="NJES01000120">
    <property type="protein sequence ID" value="PHH77412.1"/>
    <property type="molecule type" value="Genomic_DNA"/>
</dbReference>
<feature type="compositionally biased region" description="Low complexity" evidence="11">
    <location>
        <begin position="103"/>
        <end position="112"/>
    </location>
</feature>
<dbReference type="GO" id="GO:0015031">
    <property type="term" value="P:protein transport"/>
    <property type="evidence" value="ECO:0007669"/>
    <property type="project" value="UniProtKB-KW"/>
</dbReference>
<feature type="compositionally biased region" description="Basic and acidic residues" evidence="11">
    <location>
        <begin position="23"/>
        <end position="36"/>
    </location>
</feature>
<evidence type="ECO:0000256" key="5">
    <source>
        <dbReference type="ARBA" id="ARBA00022927"/>
    </source>
</evidence>
<keyword evidence="8" id="KW-0539">Nucleus</keyword>
<evidence type="ECO:0000313" key="13">
    <source>
        <dbReference type="Proteomes" id="UP000226431"/>
    </source>
</evidence>
<keyword evidence="7" id="KW-0906">Nuclear pore complex</keyword>
<dbReference type="Pfam" id="PF07817">
    <property type="entry name" value="GLE1"/>
    <property type="match status" value="1"/>
</dbReference>
<dbReference type="STRING" id="2004952.A0A2C5ZCF5"/>
<gene>
    <name evidence="12" type="ORF">CDD80_647</name>
</gene>
<keyword evidence="6" id="KW-0811">Translocation</keyword>
<dbReference type="Proteomes" id="UP000226431">
    <property type="component" value="Unassembled WGS sequence"/>
</dbReference>
<evidence type="ECO:0000256" key="2">
    <source>
        <dbReference type="ARBA" id="ARBA00011056"/>
    </source>
</evidence>
<evidence type="ECO:0000256" key="8">
    <source>
        <dbReference type="ARBA" id="ARBA00023242"/>
    </source>
</evidence>
<comment type="subcellular location">
    <subcellularLocation>
        <location evidence="1">Nucleus</location>
        <location evidence="1">Nuclear pore complex</location>
    </subcellularLocation>
</comment>
<evidence type="ECO:0000256" key="7">
    <source>
        <dbReference type="ARBA" id="ARBA00023132"/>
    </source>
</evidence>
<dbReference type="InterPro" id="IPR012476">
    <property type="entry name" value="GLE1"/>
</dbReference>
<dbReference type="PANTHER" id="PTHR12960">
    <property type="entry name" value="GLE-1-RELATED"/>
    <property type="match status" value="1"/>
</dbReference>